<dbReference type="InterPro" id="IPR009875">
    <property type="entry name" value="PilZ_domain"/>
</dbReference>
<feature type="domain" description="Type III secretion system flagellar brake protein YcgR PilZN" evidence="2">
    <location>
        <begin position="4"/>
        <end position="92"/>
    </location>
</feature>
<dbReference type="InterPro" id="IPR009926">
    <property type="entry name" value="T3SS_YcgR_PilZN"/>
</dbReference>
<sequence>MIETGMPLLLISTDDEGQEEHYRCRVADTDEGQIFIDYPVNIETNRSTFFLHGTQLMLEFIDPQHSSAVYTFNTEVTGRTKRNIPLLILHDPGPEQYKRVQRRKFVRVPIPVDAAVHFEDSQPFTAVTEDISAGGIAVAIPAEIETKSGKEGKVYLSIPMQSGEHHYFEIKGRIVRTRTDHNNRTIASIEFIDMSHTDQQILLRFCFERQLMMKRKGLVQ</sequence>
<dbReference type="Pfam" id="PF12945">
    <property type="entry name" value="PilZNR"/>
    <property type="match status" value="1"/>
</dbReference>
<dbReference type="Gene3D" id="2.40.10.220">
    <property type="entry name" value="predicted glycosyltransferase like domains"/>
    <property type="match status" value="1"/>
</dbReference>
<name>A0ABW8I5D1_9BACI</name>
<evidence type="ECO:0000313" key="3">
    <source>
        <dbReference type="EMBL" id="MFK2824230.1"/>
    </source>
</evidence>
<reference evidence="3 4" key="1">
    <citation type="submission" date="2023-07" db="EMBL/GenBank/DDBJ databases">
        <title>Bacillus lucianemedeirus sp. nov, a new species isolated from an immunobiological production facility.</title>
        <authorList>
            <person name="Costa L.V."/>
            <person name="Miranda R.V.S.L."/>
            <person name="Brandao M.L.L."/>
            <person name="Reis C.M.F."/>
            <person name="Frazao A.M."/>
            <person name="Cruz F.V."/>
            <person name="Baio P.V.P."/>
            <person name="Veras J.F.C."/>
            <person name="Ramos J.N."/>
            <person name="Vieira V."/>
        </authorList>
    </citation>
    <scope>NUCLEOTIDE SEQUENCE [LARGE SCALE GENOMIC DNA]</scope>
    <source>
        <strain evidence="3 4">B190/17</strain>
    </source>
</reference>
<evidence type="ECO:0000259" key="2">
    <source>
        <dbReference type="Pfam" id="PF12945"/>
    </source>
</evidence>
<comment type="caution">
    <text evidence="3">The sequence shown here is derived from an EMBL/GenBank/DDBJ whole genome shotgun (WGS) entry which is preliminary data.</text>
</comment>
<keyword evidence="4" id="KW-1185">Reference proteome</keyword>
<protein>
    <submittedName>
        <fullName evidence="3">PilZ domain-containing protein</fullName>
    </submittedName>
</protein>
<proteinExistence type="predicted"/>
<evidence type="ECO:0000259" key="1">
    <source>
        <dbReference type="Pfam" id="PF07238"/>
    </source>
</evidence>
<feature type="domain" description="PilZ" evidence="1">
    <location>
        <begin position="101"/>
        <end position="208"/>
    </location>
</feature>
<accession>A0ABW8I5D1</accession>
<organism evidence="3 4">
    <name type="scientific">Bacillus lumedeiriae</name>
    <dbReference type="NCBI Taxonomy" id="3058829"/>
    <lineage>
        <taxon>Bacteria</taxon>
        <taxon>Bacillati</taxon>
        <taxon>Bacillota</taxon>
        <taxon>Bacilli</taxon>
        <taxon>Bacillales</taxon>
        <taxon>Bacillaceae</taxon>
        <taxon>Bacillus</taxon>
    </lineage>
</organism>
<dbReference type="Pfam" id="PF07238">
    <property type="entry name" value="PilZ"/>
    <property type="match status" value="1"/>
</dbReference>
<dbReference type="EMBL" id="JAUIYO010000001">
    <property type="protein sequence ID" value="MFK2824230.1"/>
    <property type="molecule type" value="Genomic_DNA"/>
</dbReference>
<dbReference type="RefSeq" id="WP_404313728.1">
    <property type="nucleotide sequence ID" value="NZ_JAUIYO010000001.1"/>
</dbReference>
<dbReference type="Proteomes" id="UP001619911">
    <property type="component" value="Unassembled WGS sequence"/>
</dbReference>
<evidence type="ECO:0000313" key="4">
    <source>
        <dbReference type="Proteomes" id="UP001619911"/>
    </source>
</evidence>
<gene>
    <name evidence="3" type="ORF">QYG89_00795</name>
</gene>
<dbReference type="SUPFAM" id="SSF141371">
    <property type="entry name" value="PilZ domain-like"/>
    <property type="match status" value="2"/>
</dbReference>